<evidence type="ECO:0000256" key="2">
    <source>
        <dbReference type="ARBA" id="ARBA00023125"/>
    </source>
</evidence>
<keyword evidence="3" id="KW-0804">Transcription</keyword>
<feature type="region of interest" description="Disordered" evidence="4">
    <location>
        <begin position="80"/>
        <end position="108"/>
    </location>
</feature>
<keyword evidence="1" id="KW-0805">Transcription regulation</keyword>
<dbReference type="SUPFAM" id="SSF46785">
    <property type="entry name" value="Winged helix' DNA-binding domain"/>
    <property type="match status" value="1"/>
</dbReference>
<reference evidence="6 7" key="1">
    <citation type="journal article" date="2019" name="Int. J. Syst. Evol. Microbiol.">
        <title>The Global Catalogue of Microorganisms (GCM) 10K type strain sequencing project: providing services to taxonomists for standard genome sequencing and annotation.</title>
        <authorList>
            <consortium name="The Broad Institute Genomics Platform"/>
            <consortium name="The Broad Institute Genome Sequencing Center for Infectious Disease"/>
            <person name="Wu L."/>
            <person name="Ma J."/>
        </authorList>
    </citation>
    <scope>NUCLEOTIDE SEQUENCE [LARGE SCALE GENOMIC DNA]</scope>
    <source>
        <strain evidence="6 7">JCM 9088</strain>
    </source>
</reference>
<dbReference type="InterPro" id="IPR036388">
    <property type="entry name" value="WH-like_DNA-bd_sf"/>
</dbReference>
<keyword evidence="2" id="KW-0238">DNA-binding</keyword>
<dbReference type="SMART" id="SM00345">
    <property type="entry name" value="HTH_GNTR"/>
    <property type="match status" value="1"/>
</dbReference>
<dbReference type="InterPro" id="IPR000524">
    <property type="entry name" value="Tscrpt_reg_HTH_GntR"/>
</dbReference>
<evidence type="ECO:0000259" key="5">
    <source>
        <dbReference type="PROSITE" id="PS50949"/>
    </source>
</evidence>
<accession>A0ABN3XQG7</accession>
<dbReference type="PROSITE" id="PS50949">
    <property type="entry name" value="HTH_GNTR"/>
    <property type="match status" value="1"/>
</dbReference>
<evidence type="ECO:0000256" key="1">
    <source>
        <dbReference type="ARBA" id="ARBA00023015"/>
    </source>
</evidence>
<proteinExistence type="predicted"/>
<evidence type="ECO:0000313" key="7">
    <source>
        <dbReference type="Proteomes" id="UP001500403"/>
    </source>
</evidence>
<dbReference type="Gene3D" id="1.10.10.10">
    <property type="entry name" value="Winged helix-like DNA-binding domain superfamily/Winged helix DNA-binding domain"/>
    <property type="match status" value="1"/>
</dbReference>
<dbReference type="PRINTS" id="PR00035">
    <property type="entry name" value="HTHGNTR"/>
</dbReference>
<gene>
    <name evidence="6" type="ORF">GCM10010446_65380</name>
</gene>
<evidence type="ECO:0000256" key="4">
    <source>
        <dbReference type="SAM" id="MobiDB-lite"/>
    </source>
</evidence>
<dbReference type="InterPro" id="IPR036390">
    <property type="entry name" value="WH_DNA-bd_sf"/>
</dbReference>
<keyword evidence="7" id="KW-1185">Reference proteome</keyword>
<dbReference type="PANTHER" id="PTHR43537:SF5">
    <property type="entry name" value="UXU OPERON TRANSCRIPTIONAL REGULATOR"/>
    <property type="match status" value="1"/>
</dbReference>
<evidence type="ECO:0000313" key="6">
    <source>
        <dbReference type="EMBL" id="GAA2971584.1"/>
    </source>
</evidence>
<dbReference type="EMBL" id="BAAAUD010000104">
    <property type="protein sequence ID" value="GAA2971584.1"/>
    <property type="molecule type" value="Genomic_DNA"/>
</dbReference>
<evidence type="ECO:0000256" key="3">
    <source>
        <dbReference type="ARBA" id="ARBA00023163"/>
    </source>
</evidence>
<dbReference type="CDD" id="cd07377">
    <property type="entry name" value="WHTH_GntR"/>
    <property type="match status" value="1"/>
</dbReference>
<feature type="domain" description="HTH gntR-type" evidence="5">
    <location>
        <begin position="15"/>
        <end position="83"/>
    </location>
</feature>
<sequence length="108" mass="11639">MEPTAEVSLPSVTGVGLHRETELHISRAIVRGDFAQGGALPTESVLIGQFGVSRAVIRAALRGLAQRGMVDMRQGRRTTVLPADSWDIPRPGRAERTPRRRTDQAAGA</sequence>
<dbReference type="Pfam" id="PF00392">
    <property type="entry name" value="GntR"/>
    <property type="match status" value="1"/>
</dbReference>
<comment type="caution">
    <text evidence="6">The sequence shown here is derived from an EMBL/GenBank/DDBJ whole genome shotgun (WGS) entry which is preliminary data.</text>
</comment>
<protein>
    <recommendedName>
        <fullName evidence="5">HTH gntR-type domain-containing protein</fullName>
    </recommendedName>
</protein>
<dbReference type="Proteomes" id="UP001500403">
    <property type="component" value="Unassembled WGS sequence"/>
</dbReference>
<dbReference type="PANTHER" id="PTHR43537">
    <property type="entry name" value="TRANSCRIPTIONAL REGULATOR, GNTR FAMILY"/>
    <property type="match status" value="1"/>
</dbReference>
<dbReference type="RefSeq" id="WP_344500398.1">
    <property type="nucleotide sequence ID" value="NZ_BAAAUD010000104.1"/>
</dbReference>
<name>A0ABN3XQG7_9ACTN</name>
<organism evidence="6 7">
    <name type="scientific">Streptomyces enissocaesilis</name>
    <dbReference type="NCBI Taxonomy" id="332589"/>
    <lineage>
        <taxon>Bacteria</taxon>
        <taxon>Bacillati</taxon>
        <taxon>Actinomycetota</taxon>
        <taxon>Actinomycetes</taxon>
        <taxon>Kitasatosporales</taxon>
        <taxon>Streptomycetaceae</taxon>
        <taxon>Streptomyces</taxon>
        <taxon>Streptomyces rochei group</taxon>
    </lineage>
</organism>
<feature type="compositionally biased region" description="Basic and acidic residues" evidence="4">
    <location>
        <begin position="90"/>
        <end position="108"/>
    </location>
</feature>